<dbReference type="EMBL" id="CM041003">
    <property type="protein sequence ID" value="MCJ8749376.1"/>
    <property type="molecule type" value="Genomic_DNA"/>
</dbReference>
<reference evidence="1" key="1">
    <citation type="submission" date="2020-02" db="EMBL/GenBank/DDBJ databases">
        <title>Genome sequencing of the panga catfish, Pangasius djambal.</title>
        <authorList>
            <person name="Wen M."/>
            <person name="Zahm M."/>
            <person name="Roques C."/>
            <person name="Cabau C."/>
            <person name="Klopp C."/>
            <person name="Donnadieu C."/>
            <person name="Jouanno E."/>
            <person name="Avarre J.-C."/>
            <person name="Campet M."/>
            <person name="Ha T."/>
            <person name="Dugue R."/>
            <person name="Lampietro C."/>
            <person name="Louis A."/>
            <person name="Herpin A."/>
            <person name="Echchiki A."/>
            <person name="Berthelot C."/>
            <person name="Parey E."/>
            <person name="Roest-Crollius H."/>
            <person name="Braasch I."/>
            <person name="Postlethwait J.H."/>
            <person name="Bobe J."/>
            <person name="Montfort J."/>
            <person name="Bouchez O."/>
            <person name="Begum T."/>
            <person name="Schartl M."/>
            <person name="Gustiano R."/>
            <person name="Guiguen Y."/>
        </authorList>
    </citation>
    <scope>NUCLEOTIDE SEQUENCE</scope>
    <source>
        <strain evidence="1">Pdj_M5554</strain>
    </source>
</reference>
<accession>A0ACC5ZMV0</accession>
<organism evidence="1 2">
    <name type="scientific">Pangasius djambal</name>
    <dbReference type="NCBI Taxonomy" id="1691987"/>
    <lineage>
        <taxon>Eukaryota</taxon>
        <taxon>Metazoa</taxon>
        <taxon>Chordata</taxon>
        <taxon>Craniata</taxon>
        <taxon>Vertebrata</taxon>
        <taxon>Euteleostomi</taxon>
        <taxon>Actinopterygii</taxon>
        <taxon>Neopterygii</taxon>
        <taxon>Teleostei</taxon>
        <taxon>Ostariophysi</taxon>
        <taxon>Siluriformes</taxon>
        <taxon>Pangasiidae</taxon>
        <taxon>Pangasius</taxon>
    </lineage>
</organism>
<protein>
    <submittedName>
        <fullName evidence="1">Uncharacterized protein</fullName>
    </submittedName>
</protein>
<sequence length="83" mass="9814">MHLICQNNAGWFLSQNILKSQRAMNRTFKHCKASCSYSVHQIWTTPKLLAPFLKMSKKELHAWSDILILKRWRLCISSNRLLK</sequence>
<evidence type="ECO:0000313" key="1">
    <source>
        <dbReference type="EMBL" id="MCJ8749376.1"/>
    </source>
</evidence>
<dbReference type="Proteomes" id="UP000830395">
    <property type="component" value="Chromosome 29"/>
</dbReference>
<name>A0ACC5ZMV0_9TELE</name>
<gene>
    <name evidence="1" type="ORF">PDJAM_G00175400</name>
</gene>
<keyword evidence="2" id="KW-1185">Reference proteome</keyword>
<proteinExistence type="predicted"/>
<comment type="caution">
    <text evidence="1">The sequence shown here is derived from an EMBL/GenBank/DDBJ whole genome shotgun (WGS) entry which is preliminary data.</text>
</comment>
<evidence type="ECO:0000313" key="2">
    <source>
        <dbReference type="Proteomes" id="UP000830395"/>
    </source>
</evidence>